<gene>
    <name evidence="3" type="ORF">CU103_00930</name>
</gene>
<dbReference type="AlphaFoldDB" id="A0A2P7BKI6"/>
<feature type="compositionally biased region" description="Low complexity" evidence="2">
    <location>
        <begin position="22"/>
        <end position="32"/>
    </location>
</feature>
<protein>
    <submittedName>
        <fullName evidence="3">DUF1674 domain-containing protein</fullName>
    </submittedName>
</protein>
<dbReference type="InterPro" id="IPR012875">
    <property type="entry name" value="SDHF4"/>
</dbReference>
<accession>A0A2P7BKI6</accession>
<sequence>MNDEQTSATPHADNDDQPPRPAFAQLPAAAQRALKEAEARRKAEKDEADQPREIGGRGGKDPARFGDWEIKGRTIDF</sequence>
<evidence type="ECO:0000313" key="4">
    <source>
        <dbReference type="Proteomes" id="UP000241764"/>
    </source>
</evidence>
<proteinExistence type="inferred from homology"/>
<feature type="compositionally biased region" description="Basic and acidic residues" evidence="2">
    <location>
        <begin position="33"/>
        <end position="77"/>
    </location>
</feature>
<evidence type="ECO:0000256" key="1">
    <source>
        <dbReference type="ARBA" id="ARBA00005701"/>
    </source>
</evidence>
<name>A0A2P7BKI6_9HYPH</name>
<dbReference type="EMBL" id="PGGM01000001">
    <property type="protein sequence ID" value="PSH66973.1"/>
    <property type="molecule type" value="Genomic_DNA"/>
</dbReference>
<organism evidence="3 4">
    <name type="scientific">Phyllobacterium sophorae</name>
    <dbReference type="NCBI Taxonomy" id="1520277"/>
    <lineage>
        <taxon>Bacteria</taxon>
        <taxon>Pseudomonadati</taxon>
        <taxon>Pseudomonadota</taxon>
        <taxon>Alphaproteobacteria</taxon>
        <taxon>Hyphomicrobiales</taxon>
        <taxon>Phyllobacteriaceae</taxon>
        <taxon>Phyllobacterium</taxon>
    </lineage>
</organism>
<comment type="similarity">
    <text evidence="1">Belongs to the SDHAF4 family.</text>
</comment>
<evidence type="ECO:0000256" key="2">
    <source>
        <dbReference type="SAM" id="MobiDB-lite"/>
    </source>
</evidence>
<reference evidence="4" key="1">
    <citation type="submission" date="2017-11" db="EMBL/GenBank/DDBJ databases">
        <authorList>
            <person name="Kuznetsova I."/>
            <person name="Sazanova A."/>
            <person name="Chirak E."/>
            <person name="Safronova V."/>
            <person name="Willems A."/>
        </authorList>
    </citation>
    <scope>NUCLEOTIDE SEQUENCE [LARGE SCALE GENOMIC DNA]</scope>
    <source>
        <strain evidence="4">CCBAU 03422</strain>
    </source>
</reference>
<feature type="region of interest" description="Disordered" evidence="2">
    <location>
        <begin position="1"/>
        <end position="77"/>
    </location>
</feature>
<dbReference type="Pfam" id="PF07896">
    <property type="entry name" value="DUF1674"/>
    <property type="match status" value="1"/>
</dbReference>
<dbReference type="Proteomes" id="UP000241764">
    <property type="component" value="Unassembled WGS sequence"/>
</dbReference>
<dbReference type="RefSeq" id="WP_106662044.1">
    <property type="nucleotide sequence ID" value="NZ_PGGM01000001.1"/>
</dbReference>
<comment type="caution">
    <text evidence="3">The sequence shown here is derived from an EMBL/GenBank/DDBJ whole genome shotgun (WGS) entry which is preliminary data.</text>
</comment>
<keyword evidence="4" id="KW-1185">Reference proteome</keyword>
<evidence type="ECO:0000313" key="3">
    <source>
        <dbReference type="EMBL" id="PSH66973.1"/>
    </source>
</evidence>